<evidence type="ECO:0000313" key="2">
    <source>
        <dbReference type="Proteomes" id="UP000324831"/>
    </source>
</evidence>
<accession>A0A478FQ42</accession>
<proteinExistence type="predicted"/>
<dbReference type="AlphaFoldDB" id="A0A478FQ42"/>
<evidence type="ECO:0000313" key="1">
    <source>
        <dbReference type="EMBL" id="GCE63571.1"/>
    </source>
</evidence>
<organism evidence="1 2">
    <name type="scientific">Candidatus Mycoplasma haematohominis</name>
    <dbReference type="NCBI Taxonomy" id="1494318"/>
    <lineage>
        <taxon>Bacteria</taxon>
        <taxon>Bacillati</taxon>
        <taxon>Mycoplasmatota</taxon>
        <taxon>Mollicutes</taxon>
        <taxon>Mycoplasmataceae</taxon>
        <taxon>Mycoplasma</taxon>
    </lineage>
</organism>
<dbReference type="EMBL" id="BIMN01000002">
    <property type="protein sequence ID" value="GCE63571.1"/>
    <property type="molecule type" value="Genomic_DNA"/>
</dbReference>
<gene>
    <name evidence="1" type="ORF">MHSWG343_05680</name>
</gene>
<comment type="caution">
    <text evidence="1">The sequence shown here is derived from an EMBL/GenBank/DDBJ whole genome shotgun (WGS) entry which is preliminary data.</text>
</comment>
<dbReference type="Proteomes" id="UP000324831">
    <property type="component" value="Unassembled WGS sequence"/>
</dbReference>
<reference evidence="1 2" key="1">
    <citation type="submission" date="2019-01" db="EMBL/GenBank/DDBJ databases">
        <title>Draft genome sequences of Candidatus Mycoplasma haemohominis SWG34-3 identified from a patient with pyrexia, anemia and liver dysfunction.</title>
        <authorList>
            <person name="Sekizuka T."/>
            <person name="Hattori N."/>
            <person name="Katano H."/>
            <person name="Takuma T."/>
            <person name="Ito T."/>
            <person name="Arai N."/>
            <person name="Yanai R."/>
            <person name="Ishii S."/>
            <person name="Miura Y."/>
            <person name="Tokunaga T."/>
            <person name="Watanabe H."/>
            <person name="Nomura N."/>
            <person name="Eguchi J."/>
            <person name="Arai T."/>
            <person name="Hasegawa H."/>
            <person name="Nakamaki T."/>
            <person name="Wakita T."/>
            <person name="Niki Y."/>
            <person name="Kuroda M."/>
        </authorList>
    </citation>
    <scope>NUCLEOTIDE SEQUENCE [LARGE SCALE GENOMIC DNA]</scope>
    <source>
        <strain evidence="1">SWG34-3</strain>
    </source>
</reference>
<sequence length="283" mass="31413">MSALVKAGAVVGGIALTIGGGFYVKTLLGEEVLCIPLTKEDGYSSTYDNNKIGKVYGDYLVAPFGSVLKTGNGSSGKAVEDNKKWWEQTYEVFKKDKGLSSEFKDRIDRPYDNRVTAVSQTQEAKKALNKVCEEVYGKASTDIETSASDTGHTKSNLREDLFKYCSFLGKEPIKVSESEYTDADSYGKKYSSKLISTTDRKNDKFWKKQNELFFEKTGDRSGKDLTDTNSIFKKLYDATGAKEKWDSLKKVCEAVYSKQEGGADVEKASKDDVLKFCSLKGKE</sequence>
<name>A0A478FQ42_9MOLU</name>
<protein>
    <submittedName>
        <fullName evidence="1">Uncharacterized protein</fullName>
    </submittedName>
</protein>